<evidence type="ECO:0000313" key="3">
    <source>
        <dbReference type="Proteomes" id="UP000198518"/>
    </source>
</evidence>
<feature type="transmembrane region" description="Helical" evidence="1">
    <location>
        <begin position="48"/>
        <end position="67"/>
    </location>
</feature>
<keyword evidence="3" id="KW-1185">Reference proteome</keyword>
<name>A0A1I0MPL1_9EURY</name>
<evidence type="ECO:0000313" key="2">
    <source>
        <dbReference type="EMBL" id="SEV90198.1"/>
    </source>
</evidence>
<dbReference type="AlphaFoldDB" id="A0A1I0MPL1"/>
<dbReference type="RefSeq" id="WP_089667331.1">
    <property type="nucleotide sequence ID" value="NZ_FOJA01000001.1"/>
</dbReference>
<proteinExistence type="predicted"/>
<protein>
    <submittedName>
        <fullName evidence="2">Uncharacterized protein</fullName>
    </submittedName>
</protein>
<organism evidence="2 3">
    <name type="scientific">Halobacterium jilantaiense</name>
    <dbReference type="NCBI Taxonomy" id="355548"/>
    <lineage>
        <taxon>Archaea</taxon>
        <taxon>Methanobacteriati</taxon>
        <taxon>Methanobacteriota</taxon>
        <taxon>Stenosarchaea group</taxon>
        <taxon>Halobacteria</taxon>
        <taxon>Halobacteriales</taxon>
        <taxon>Halobacteriaceae</taxon>
        <taxon>Halobacterium</taxon>
    </lineage>
</organism>
<gene>
    <name evidence="2" type="ORF">SAMN04487945_0246</name>
</gene>
<feature type="transmembrane region" description="Helical" evidence="1">
    <location>
        <begin position="21"/>
        <end position="42"/>
    </location>
</feature>
<sequence length="72" mass="7440">MADTPFRERLATATDGNEWGVFLVALGVLFLLLGYAGGSVLAGEGLGGQLWAVPVTGLSVVVLALLAQQVIR</sequence>
<dbReference type="EMBL" id="FOJA01000001">
    <property type="protein sequence ID" value="SEV90198.1"/>
    <property type="molecule type" value="Genomic_DNA"/>
</dbReference>
<keyword evidence="1" id="KW-0812">Transmembrane</keyword>
<dbReference type="STRING" id="355548.SAMN04487945_0246"/>
<keyword evidence="1" id="KW-0472">Membrane</keyword>
<keyword evidence="1" id="KW-1133">Transmembrane helix</keyword>
<reference evidence="2 3" key="1">
    <citation type="submission" date="2016-10" db="EMBL/GenBank/DDBJ databases">
        <authorList>
            <person name="de Groot N.N."/>
        </authorList>
    </citation>
    <scope>NUCLEOTIDE SEQUENCE [LARGE SCALE GENOMIC DNA]</scope>
    <source>
        <strain evidence="2 3">CGMCC 1.5337</strain>
    </source>
</reference>
<evidence type="ECO:0000256" key="1">
    <source>
        <dbReference type="SAM" id="Phobius"/>
    </source>
</evidence>
<accession>A0A1I0MPL1</accession>
<dbReference type="Proteomes" id="UP000198518">
    <property type="component" value="Unassembled WGS sequence"/>
</dbReference>